<comment type="subcellular location">
    <subcellularLocation>
        <location evidence="1">Golgi apparatus</location>
    </subcellularLocation>
</comment>
<dbReference type="EMBL" id="JAFIMR010000024">
    <property type="protein sequence ID" value="KAI1864233.1"/>
    <property type="molecule type" value="Genomic_DNA"/>
</dbReference>
<organism evidence="7 8">
    <name type="scientific">Neoarthrinium moseri</name>
    <dbReference type="NCBI Taxonomy" id="1658444"/>
    <lineage>
        <taxon>Eukaryota</taxon>
        <taxon>Fungi</taxon>
        <taxon>Dikarya</taxon>
        <taxon>Ascomycota</taxon>
        <taxon>Pezizomycotina</taxon>
        <taxon>Sordariomycetes</taxon>
        <taxon>Xylariomycetidae</taxon>
        <taxon>Amphisphaeriales</taxon>
        <taxon>Apiosporaceae</taxon>
        <taxon>Neoarthrinium</taxon>
    </lineage>
</organism>
<evidence type="ECO:0000256" key="3">
    <source>
        <dbReference type="ARBA" id="ARBA00023054"/>
    </source>
</evidence>
<dbReference type="InterPro" id="IPR022091">
    <property type="entry name" value="TMF_TATA-bd"/>
</dbReference>
<keyword evidence="8" id="KW-1185">Reference proteome</keyword>
<evidence type="ECO:0000313" key="7">
    <source>
        <dbReference type="EMBL" id="KAI1864233.1"/>
    </source>
</evidence>
<feature type="compositionally biased region" description="Low complexity" evidence="5">
    <location>
        <begin position="80"/>
        <end position="90"/>
    </location>
</feature>
<reference evidence="7" key="1">
    <citation type="submission" date="2021-03" db="EMBL/GenBank/DDBJ databases">
        <title>Revisited historic fungal species revealed as producer of novel bioactive compounds through whole genome sequencing and comparative genomics.</title>
        <authorList>
            <person name="Vignolle G.A."/>
            <person name="Hochenegger N."/>
            <person name="Mach R.L."/>
            <person name="Mach-Aigner A.R."/>
            <person name="Javad Rahimi M."/>
            <person name="Salim K.A."/>
            <person name="Chan C.M."/>
            <person name="Lim L.B.L."/>
            <person name="Cai F."/>
            <person name="Druzhinina I.S."/>
            <person name="U'Ren J.M."/>
            <person name="Derntl C."/>
        </authorList>
    </citation>
    <scope>NUCLEOTIDE SEQUENCE</scope>
    <source>
        <strain evidence="7">TUCIM 5799</strain>
    </source>
</reference>
<feature type="compositionally biased region" description="Low complexity" evidence="5">
    <location>
        <begin position="50"/>
        <end position="69"/>
    </location>
</feature>
<feature type="compositionally biased region" description="Basic and acidic residues" evidence="5">
    <location>
        <begin position="342"/>
        <end position="368"/>
    </location>
</feature>
<dbReference type="PANTHER" id="PTHR46515">
    <property type="entry name" value="TATA ELEMENT MODULATORY FACTOR TMF1"/>
    <property type="match status" value="1"/>
</dbReference>
<dbReference type="Proteomes" id="UP000829685">
    <property type="component" value="Unassembled WGS sequence"/>
</dbReference>
<dbReference type="InterPro" id="IPR052602">
    <property type="entry name" value="Growth_transcription_reg"/>
</dbReference>
<keyword evidence="2" id="KW-0333">Golgi apparatus</keyword>
<feature type="region of interest" description="Disordered" evidence="5">
    <location>
        <begin position="28"/>
        <end position="182"/>
    </location>
</feature>
<evidence type="ECO:0000256" key="1">
    <source>
        <dbReference type="ARBA" id="ARBA00004555"/>
    </source>
</evidence>
<evidence type="ECO:0000256" key="4">
    <source>
        <dbReference type="SAM" id="Coils"/>
    </source>
</evidence>
<evidence type="ECO:0000313" key="8">
    <source>
        <dbReference type="Proteomes" id="UP000829685"/>
    </source>
</evidence>
<dbReference type="PANTHER" id="PTHR46515:SF1">
    <property type="entry name" value="TATA ELEMENT MODULATORY FACTOR"/>
    <property type="match status" value="1"/>
</dbReference>
<feature type="compositionally biased region" description="Basic and acidic residues" evidence="5">
    <location>
        <begin position="592"/>
        <end position="624"/>
    </location>
</feature>
<evidence type="ECO:0000259" key="6">
    <source>
        <dbReference type="Pfam" id="PF12325"/>
    </source>
</evidence>
<accession>A0A9P9WHL7</accession>
<evidence type="ECO:0000256" key="5">
    <source>
        <dbReference type="SAM" id="MobiDB-lite"/>
    </source>
</evidence>
<comment type="caution">
    <text evidence="7">The sequence shown here is derived from an EMBL/GenBank/DDBJ whole genome shotgun (WGS) entry which is preliminary data.</text>
</comment>
<proteinExistence type="predicted"/>
<feature type="compositionally biased region" description="Low complexity" evidence="5">
    <location>
        <begin position="672"/>
        <end position="687"/>
    </location>
</feature>
<protein>
    <recommendedName>
        <fullName evidence="6">TATA element modulatory factor 1 TATA binding domain-containing protein</fullName>
    </recommendedName>
</protein>
<dbReference type="Pfam" id="PF12325">
    <property type="entry name" value="TMF_TATA_bd"/>
    <property type="match status" value="1"/>
</dbReference>
<sequence length="859" mass="94037">MSAPSKPSSRWGSFLSQAVAGVEARLDTILAEEDQQDGAAPVAKQPPSRPSSAASTANKPASASASARSANDRLQERLARAVAAKNAGAASPRTDASPARRSAELSSANRSPRPSADLARADSPAPGAVPSPRISLSKDEAPNVTNRQPEGATPKVNGERASVDSPRPSTQEERPYVSEPAPMLVPAANTEGKEETVPVPLSVSEKIVTSLDLYEKRIAELDKSLEDAQLQHQEELHGYVEQVDALQAKLQYLAREGAEAAKKEAAAAPAGSLEKKLAEKDQQVAQLMEEGNKLSGNEQKLRAVIKKLRSQISGDEKELNEQKIWRQKAEAELTNLRGTARSVDDLKREKDEAQRTAGQLRRDLDKSKTAAASKDTTIADLRAQLQEETERAKVMTSKLNDQIREAGQQKVKDLEDTVAAMEVEKSLAVDKAKAQTNELRDKLERAAERARAVELELKGEVQILESKLESLRATAEEASSGAVGDAQAKLLRQIETLQTQYSIASENWQGMEASLLSRAANLEKERDEALRRESEMRRKARESASRAKRQEEELEEAKTKLPSVERDLSNHQTQIEALRKRADEAETALAEARADFEKQRLAWKEETADKPGNERRPWLDEVALRNHSRPASPALNPPQRTYSSDFLGLQNFPTKLRKTSAPSSNGDHSPSERPSSARRPSQQPRPSIFSVPSAQSGGTPPSILGGGELGSIASPTHPLDREDTFDGMETPASPQHVLQDMVSVSTIAAGPSVQLVERMSAAIRRLESEKVAAKEELSRISGQRDEARAEIVALMKEVESSKSAAKKVEDLEKEVVEINERYQTTLEMLGEKSELVDELRADVEDVKAMYRDLVERTHK</sequence>
<dbReference type="AlphaFoldDB" id="A0A9P9WHL7"/>
<feature type="region of interest" description="Disordered" evidence="5">
    <location>
        <begin position="519"/>
        <end position="732"/>
    </location>
</feature>
<dbReference type="Pfam" id="PF12329">
    <property type="entry name" value="TMF_DNA_bd"/>
    <property type="match status" value="1"/>
</dbReference>
<gene>
    <name evidence="7" type="ORF">JX265_008604</name>
</gene>
<feature type="region of interest" description="Disordered" evidence="5">
    <location>
        <begin position="340"/>
        <end position="375"/>
    </location>
</feature>
<dbReference type="GO" id="GO:0005794">
    <property type="term" value="C:Golgi apparatus"/>
    <property type="evidence" value="ECO:0007669"/>
    <property type="project" value="UniProtKB-SubCell"/>
</dbReference>
<feature type="compositionally biased region" description="Basic and acidic residues" evidence="5">
    <location>
        <begin position="521"/>
        <end position="569"/>
    </location>
</feature>
<name>A0A9P9WHL7_9PEZI</name>
<dbReference type="InterPro" id="IPR022092">
    <property type="entry name" value="TMF_DNA-bd"/>
</dbReference>
<keyword evidence="3 4" id="KW-0175">Coiled coil</keyword>
<evidence type="ECO:0000256" key="2">
    <source>
        <dbReference type="ARBA" id="ARBA00023034"/>
    </source>
</evidence>
<feature type="domain" description="TATA element modulatory factor 1 TATA binding" evidence="6">
    <location>
        <begin position="743"/>
        <end position="856"/>
    </location>
</feature>
<feature type="region of interest" description="Disordered" evidence="5">
    <location>
        <begin position="257"/>
        <end position="277"/>
    </location>
</feature>
<dbReference type="GO" id="GO:0005783">
    <property type="term" value="C:endoplasmic reticulum"/>
    <property type="evidence" value="ECO:0007669"/>
    <property type="project" value="TreeGrafter"/>
</dbReference>
<feature type="compositionally biased region" description="Basic and acidic residues" evidence="5">
    <location>
        <begin position="70"/>
        <end position="79"/>
    </location>
</feature>
<feature type="coiled-coil region" evidence="4">
    <location>
        <begin position="756"/>
        <end position="856"/>
    </location>
</feature>
<feature type="compositionally biased region" description="Polar residues" evidence="5">
    <location>
        <begin position="690"/>
        <end position="699"/>
    </location>
</feature>